<evidence type="ECO:0000313" key="4">
    <source>
        <dbReference type="Proteomes" id="UP001370490"/>
    </source>
</evidence>
<sequence length="313" mass="35457">MSAYGHQMEREYSTQSLSSRGDSELGSRYSVQSRFYMTSFAATVFVGALITVGVLLTSILVALVVMLQSCESKNSGVIETSGNHDYCKVLALHAELNRLKPDDIPSICKVHAIKYIKEGQYMKDLISTISVAESYFSSITPGYDGLDVVLFDIDYLFPPNFLNINLLPYSIELFWSRADQYGCDNCVEMARQMKHRLVLNLYAKLQARGWKLFLLTRKSNKQHNATVEHLISAGYEGWVTLIMRCGEQMQMDSSEYISRRRTLMQQEGFRITGIISSQMDALTGPCLGRQVFKLPNPMAYITEQTFENQSLSF</sequence>
<dbReference type="PANTHER" id="PTHR31284:SF22">
    <property type="entry name" value="ACID PHOSPHATASE"/>
    <property type="match status" value="1"/>
</dbReference>
<keyword evidence="4" id="KW-1185">Reference proteome</keyword>
<feature type="region of interest" description="Disordered" evidence="1">
    <location>
        <begin position="1"/>
        <end position="24"/>
    </location>
</feature>
<keyword evidence="2" id="KW-0812">Transmembrane</keyword>
<organism evidence="3 4">
    <name type="scientific">Dillenia turbinata</name>
    <dbReference type="NCBI Taxonomy" id="194707"/>
    <lineage>
        <taxon>Eukaryota</taxon>
        <taxon>Viridiplantae</taxon>
        <taxon>Streptophyta</taxon>
        <taxon>Embryophyta</taxon>
        <taxon>Tracheophyta</taxon>
        <taxon>Spermatophyta</taxon>
        <taxon>Magnoliopsida</taxon>
        <taxon>eudicotyledons</taxon>
        <taxon>Gunneridae</taxon>
        <taxon>Pentapetalae</taxon>
        <taxon>Dilleniales</taxon>
        <taxon>Dilleniaceae</taxon>
        <taxon>Dillenia</taxon>
    </lineage>
</organism>
<evidence type="ECO:0000256" key="2">
    <source>
        <dbReference type="SAM" id="Phobius"/>
    </source>
</evidence>
<dbReference type="EMBL" id="JBAMMX010000009">
    <property type="protein sequence ID" value="KAK6933058.1"/>
    <property type="molecule type" value="Genomic_DNA"/>
</dbReference>
<comment type="caution">
    <text evidence="3">The sequence shown here is derived from an EMBL/GenBank/DDBJ whole genome shotgun (WGS) entry which is preliminary data.</text>
</comment>
<evidence type="ECO:0000256" key="1">
    <source>
        <dbReference type="SAM" id="MobiDB-lite"/>
    </source>
</evidence>
<protein>
    <submittedName>
        <fullName evidence="3">Acid phosphatase, class B-like</fullName>
    </submittedName>
</protein>
<dbReference type="Gene3D" id="3.40.50.1000">
    <property type="entry name" value="HAD superfamily/HAD-like"/>
    <property type="match status" value="1"/>
</dbReference>
<keyword evidence="2" id="KW-1133">Transmembrane helix</keyword>
<dbReference type="PANTHER" id="PTHR31284">
    <property type="entry name" value="ACID PHOSPHATASE-LIKE PROTEIN"/>
    <property type="match status" value="1"/>
</dbReference>
<dbReference type="InterPro" id="IPR023214">
    <property type="entry name" value="HAD_sf"/>
</dbReference>
<feature type="transmembrane region" description="Helical" evidence="2">
    <location>
        <begin position="35"/>
        <end position="67"/>
    </location>
</feature>
<evidence type="ECO:0000313" key="3">
    <source>
        <dbReference type="EMBL" id="KAK6933058.1"/>
    </source>
</evidence>
<dbReference type="InterPro" id="IPR005519">
    <property type="entry name" value="Acid_phosphat_B-like"/>
</dbReference>
<name>A0AAN8VSB5_9MAGN</name>
<proteinExistence type="predicted"/>
<gene>
    <name evidence="3" type="ORF">RJ641_035952</name>
</gene>
<keyword evidence="2" id="KW-0472">Membrane</keyword>
<reference evidence="3 4" key="1">
    <citation type="submission" date="2023-12" db="EMBL/GenBank/DDBJ databases">
        <title>A high-quality genome assembly for Dillenia turbinata (Dilleniales).</title>
        <authorList>
            <person name="Chanderbali A."/>
        </authorList>
    </citation>
    <scope>NUCLEOTIDE SEQUENCE [LARGE SCALE GENOMIC DNA]</scope>
    <source>
        <strain evidence="3">LSX21</strain>
        <tissue evidence="3">Leaf</tissue>
    </source>
</reference>
<dbReference type="Proteomes" id="UP001370490">
    <property type="component" value="Unassembled WGS sequence"/>
</dbReference>
<dbReference type="Pfam" id="PF03767">
    <property type="entry name" value="Acid_phosphat_B"/>
    <property type="match status" value="1"/>
</dbReference>
<dbReference type="AlphaFoldDB" id="A0AAN8VSB5"/>
<accession>A0AAN8VSB5</accession>